<gene>
    <name evidence="2" type="ORF">N792_05890</name>
</gene>
<dbReference type="STRING" id="1122185.N792_05890"/>
<dbReference type="GO" id="GO:0006508">
    <property type="term" value="P:proteolysis"/>
    <property type="evidence" value="ECO:0007669"/>
    <property type="project" value="InterPro"/>
</dbReference>
<dbReference type="EMBL" id="AVPS01000003">
    <property type="protein sequence ID" value="KGM52590.1"/>
    <property type="molecule type" value="Genomic_DNA"/>
</dbReference>
<comment type="caution">
    <text evidence="2">The sequence shown here is derived from an EMBL/GenBank/DDBJ whole genome shotgun (WGS) entry which is preliminary data.</text>
</comment>
<protein>
    <recommendedName>
        <fullName evidence="4">Peptidase M19</fullName>
    </recommendedName>
</protein>
<keyword evidence="1" id="KW-0732">Signal</keyword>
<dbReference type="Gene3D" id="3.20.20.140">
    <property type="entry name" value="Metal-dependent hydrolases"/>
    <property type="match status" value="1"/>
</dbReference>
<feature type="signal peptide" evidence="1">
    <location>
        <begin position="1"/>
        <end position="19"/>
    </location>
</feature>
<dbReference type="AlphaFoldDB" id="A0A0A0EQT9"/>
<feature type="chain" id="PRO_5001962355" description="Peptidase M19" evidence="1">
    <location>
        <begin position="20"/>
        <end position="403"/>
    </location>
</feature>
<sequence>MHRTLPFLLLALVPALGFAQSPSPPAASDAARALAQDAVIVDTHIDAPGMLTDRWMDLGVDAPGREFDYPKSRAGGLDVAFMSIYTSAKQDDDGTAWQAANEMIDSVEALAQRHPDRFALLRSPGDVDRLRAGNRVLLPLGMENGAPLGDDLANLQFFFDRGVRYITLAHSAANRIADSSYAAERRWNGLSPFGREVVAEMNRLGIMVDVSHVSDEAAREAIALSTVPVIASHSAFRHFTPGFERNISDELAKSIADRGGVVQIPFGTAFVDPQGAADTQAHFRAINEFHRKNAELRAAGKPAQDRAAFDAAWAEAHPAPSTPIDAVLDQIDYAVQLIGIDHVGIGSDFDGVGGELVDGLRTVADFPNLIDGLQARGYQEADIRKILGGNLLRVWAAIEAGAR</sequence>
<keyword evidence="3" id="KW-1185">Reference proteome</keyword>
<dbReference type="GO" id="GO:0070573">
    <property type="term" value="F:metallodipeptidase activity"/>
    <property type="evidence" value="ECO:0007669"/>
    <property type="project" value="InterPro"/>
</dbReference>
<name>A0A0A0EQT9_9GAMM</name>
<proteinExistence type="predicted"/>
<evidence type="ECO:0000313" key="2">
    <source>
        <dbReference type="EMBL" id="KGM52590.1"/>
    </source>
</evidence>
<organism evidence="2 3">
    <name type="scientific">Lysobacter concretionis Ko07 = DSM 16239</name>
    <dbReference type="NCBI Taxonomy" id="1122185"/>
    <lineage>
        <taxon>Bacteria</taxon>
        <taxon>Pseudomonadati</taxon>
        <taxon>Pseudomonadota</taxon>
        <taxon>Gammaproteobacteria</taxon>
        <taxon>Lysobacterales</taxon>
        <taxon>Lysobacteraceae</taxon>
        <taxon>Novilysobacter</taxon>
    </lineage>
</organism>
<dbReference type="PANTHER" id="PTHR10443:SF12">
    <property type="entry name" value="DIPEPTIDASE"/>
    <property type="match status" value="1"/>
</dbReference>
<accession>A0A0A0EQT9</accession>
<evidence type="ECO:0008006" key="4">
    <source>
        <dbReference type="Google" id="ProtNLM"/>
    </source>
</evidence>
<dbReference type="CDD" id="cd01301">
    <property type="entry name" value="rDP_like"/>
    <property type="match status" value="1"/>
</dbReference>
<dbReference type="RefSeq" id="WP_036192854.1">
    <property type="nucleotide sequence ID" value="NZ_AVPS01000003.1"/>
</dbReference>
<dbReference type="PANTHER" id="PTHR10443">
    <property type="entry name" value="MICROSOMAL DIPEPTIDASE"/>
    <property type="match status" value="1"/>
</dbReference>
<dbReference type="Pfam" id="PF01244">
    <property type="entry name" value="Peptidase_M19"/>
    <property type="match status" value="1"/>
</dbReference>
<dbReference type="Proteomes" id="UP000030017">
    <property type="component" value="Unassembled WGS sequence"/>
</dbReference>
<dbReference type="eggNOG" id="COG2355">
    <property type="taxonomic scope" value="Bacteria"/>
</dbReference>
<evidence type="ECO:0000313" key="3">
    <source>
        <dbReference type="Proteomes" id="UP000030017"/>
    </source>
</evidence>
<dbReference type="InterPro" id="IPR008257">
    <property type="entry name" value="Pept_M19"/>
</dbReference>
<dbReference type="InterPro" id="IPR032466">
    <property type="entry name" value="Metal_Hydrolase"/>
</dbReference>
<reference evidence="2 3" key="1">
    <citation type="submission" date="2013-08" db="EMBL/GenBank/DDBJ databases">
        <title>Genome sequencing of Lysobacter.</title>
        <authorList>
            <person name="Zhang S."/>
            <person name="Wang G."/>
        </authorList>
    </citation>
    <scope>NUCLEOTIDE SEQUENCE [LARGE SCALE GENOMIC DNA]</scope>
    <source>
        <strain evidence="2 3">Ko07</strain>
    </source>
</reference>
<dbReference type="SUPFAM" id="SSF51556">
    <property type="entry name" value="Metallo-dependent hydrolases"/>
    <property type="match status" value="1"/>
</dbReference>
<dbReference type="PROSITE" id="PS51365">
    <property type="entry name" value="RENAL_DIPEPTIDASE_2"/>
    <property type="match status" value="1"/>
</dbReference>
<evidence type="ECO:0000256" key="1">
    <source>
        <dbReference type="SAM" id="SignalP"/>
    </source>
</evidence>